<dbReference type="InterPro" id="IPR011757">
    <property type="entry name" value="Lytic_transglycosylase_MltB"/>
</dbReference>
<comment type="caution">
    <text evidence="4">The sequence shown here is derived from an EMBL/GenBank/DDBJ whole genome shotgun (WGS) entry which is preliminary data.</text>
</comment>
<evidence type="ECO:0000259" key="3">
    <source>
        <dbReference type="Pfam" id="PF13406"/>
    </source>
</evidence>
<sequence>MQKLLVVTLLCCCAVASQAQADDVDYSQNPRVPQLLERLREDDGFSEAQLKQVTDALADAKRLPQLIVQEQKAPERTETWTQYSKRVDTSRIRAGIALLQDQRDTLERAEEEFGVPPAVIAGILGIETRYGRITGGVRVLDALATQGFEHPTRSKFFFSELVEFFALCRDQHFDPRQPKGSYAGAMGDAQFMPSNYRRLALDYDGDGQADLWSLPDAIGSIANYFTHYDPDWRWRAGQPIAVPATIHGDALPDGAVANTRDHFYYVRDLEHAGIKPAVDLPGDTVVGLVDLLLDGGGHEYWLAFPNFYAIMTYNPRIYYAMAVTQLARRIEAEASASP</sequence>
<dbReference type="GO" id="GO:0009253">
    <property type="term" value="P:peptidoglycan catabolic process"/>
    <property type="evidence" value="ECO:0007669"/>
    <property type="project" value="TreeGrafter"/>
</dbReference>
<dbReference type="Gene3D" id="1.10.8.350">
    <property type="entry name" value="Bacterial muramidase"/>
    <property type="match status" value="1"/>
</dbReference>
<dbReference type="CDD" id="cd13399">
    <property type="entry name" value="Slt35-like"/>
    <property type="match status" value="1"/>
</dbReference>
<keyword evidence="2" id="KW-0732">Signal</keyword>
<dbReference type="GO" id="GO:0008933">
    <property type="term" value="F:peptidoglycan lytic transglycosylase activity"/>
    <property type="evidence" value="ECO:0007669"/>
    <property type="project" value="TreeGrafter"/>
</dbReference>
<name>A0A969WFN2_9GAMM</name>
<reference evidence="4" key="1">
    <citation type="submission" date="2020-03" db="EMBL/GenBank/DDBJ databases">
        <title>Solimonas marina sp. nov., isolated from deep seawater of the Pacific Ocean.</title>
        <authorList>
            <person name="Liu X."/>
            <person name="Lai Q."/>
            <person name="Sun F."/>
            <person name="Gai Y."/>
            <person name="Li G."/>
            <person name="Shao Z."/>
        </authorList>
    </citation>
    <scope>NUCLEOTIDE SEQUENCE</scope>
    <source>
        <strain evidence="4">C16B3</strain>
    </source>
</reference>
<dbReference type="Gene3D" id="1.10.530.10">
    <property type="match status" value="1"/>
</dbReference>
<feature type="signal peptide" evidence="2">
    <location>
        <begin position="1"/>
        <end position="21"/>
    </location>
</feature>
<dbReference type="SUPFAM" id="SSF53955">
    <property type="entry name" value="Lysozyme-like"/>
    <property type="match status" value="1"/>
</dbReference>
<dbReference type="FunFam" id="1.10.8.350:FF:000001">
    <property type="entry name" value="Lytic murein transglycosylase B"/>
    <property type="match status" value="1"/>
</dbReference>
<evidence type="ECO:0000313" key="4">
    <source>
        <dbReference type="EMBL" id="NKF23865.1"/>
    </source>
</evidence>
<dbReference type="Proteomes" id="UP000653472">
    <property type="component" value="Unassembled WGS sequence"/>
</dbReference>
<protein>
    <submittedName>
        <fullName evidence="4">Lytic murein transglycosylase B</fullName>
    </submittedName>
</protein>
<dbReference type="NCBIfam" id="TIGR02282">
    <property type="entry name" value="MltB"/>
    <property type="match status" value="1"/>
</dbReference>
<evidence type="ECO:0000256" key="1">
    <source>
        <dbReference type="PIRSR" id="PIRSR611757-1"/>
    </source>
</evidence>
<dbReference type="Pfam" id="PF13406">
    <property type="entry name" value="SLT_2"/>
    <property type="match status" value="1"/>
</dbReference>
<gene>
    <name evidence="4" type="primary">mltB</name>
    <name evidence="4" type="ORF">G7Y82_16245</name>
</gene>
<evidence type="ECO:0000256" key="2">
    <source>
        <dbReference type="SAM" id="SignalP"/>
    </source>
</evidence>
<dbReference type="InterPro" id="IPR043426">
    <property type="entry name" value="MltB-like"/>
</dbReference>
<dbReference type="EMBL" id="JAAVXB010000010">
    <property type="protein sequence ID" value="NKF23865.1"/>
    <property type="molecule type" value="Genomic_DNA"/>
</dbReference>
<dbReference type="RefSeq" id="WP_168149191.1">
    <property type="nucleotide sequence ID" value="NZ_JAAVXB010000010.1"/>
</dbReference>
<evidence type="ECO:0000313" key="5">
    <source>
        <dbReference type="Proteomes" id="UP000653472"/>
    </source>
</evidence>
<feature type="active site" evidence="1">
    <location>
        <position position="127"/>
    </location>
</feature>
<feature type="chain" id="PRO_5037891520" evidence="2">
    <location>
        <begin position="22"/>
        <end position="338"/>
    </location>
</feature>
<accession>A0A969WFN2</accession>
<dbReference type="InterPro" id="IPR031304">
    <property type="entry name" value="SLT_2"/>
</dbReference>
<dbReference type="PANTHER" id="PTHR30163:SF9">
    <property type="entry name" value="MEMBRANE-BOUND LYTIC MUREIN TRANSGLYCOSYLASE B"/>
    <property type="match status" value="1"/>
</dbReference>
<dbReference type="AlphaFoldDB" id="A0A969WFN2"/>
<dbReference type="InterPro" id="IPR023346">
    <property type="entry name" value="Lysozyme-like_dom_sf"/>
</dbReference>
<proteinExistence type="predicted"/>
<keyword evidence="5" id="KW-1185">Reference proteome</keyword>
<feature type="domain" description="Transglycosylase SLT" evidence="3">
    <location>
        <begin position="34"/>
        <end position="328"/>
    </location>
</feature>
<organism evidence="4 5">
    <name type="scientific">Solimonas marina</name>
    <dbReference type="NCBI Taxonomy" id="2714601"/>
    <lineage>
        <taxon>Bacteria</taxon>
        <taxon>Pseudomonadati</taxon>
        <taxon>Pseudomonadota</taxon>
        <taxon>Gammaproteobacteria</taxon>
        <taxon>Nevskiales</taxon>
        <taxon>Nevskiaceae</taxon>
        <taxon>Solimonas</taxon>
    </lineage>
</organism>
<dbReference type="PANTHER" id="PTHR30163">
    <property type="entry name" value="MEMBRANE-BOUND LYTIC MUREIN TRANSGLYCOSYLASE B"/>
    <property type="match status" value="1"/>
</dbReference>